<dbReference type="GO" id="GO:0005886">
    <property type="term" value="C:plasma membrane"/>
    <property type="evidence" value="ECO:0007669"/>
    <property type="project" value="UniProtKB-SubCell"/>
</dbReference>
<feature type="transmembrane region" description="Helical" evidence="7">
    <location>
        <begin position="6"/>
        <end position="23"/>
    </location>
</feature>
<comment type="similarity">
    <text evidence="2">Belongs to the UPF0410 family.</text>
</comment>
<sequence>MGILWIIIIGFVAGLIAKFLMPGDNEPSGFIMTTVLGIVGAFVATFLGQSLGWYSADQGAGLIGAVVGAIIVLLVYGFIAGRRRTV</sequence>
<dbReference type="PANTHER" id="PTHR33884">
    <property type="entry name" value="UPF0410 PROTEIN YMGE"/>
    <property type="match status" value="1"/>
</dbReference>
<evidence type="ECO:0000256" key="2">
    <source>
        <dbReference type="ARBA" id="ARBA00011006"/>
    </source>
</evidence>
<dbReference type="eggNOG" id="COG2261">
    <property type="taxonomic scope" value="Bacteria"/>
</dbReference>
<keyword evidence="9" id="KW-1185">Reference proteome</keyword>
<keyword evidence="3" id="KW-1003">Cell membrane</keyword>
<dbReference type="STRING" id="316058.RPB_3901"/>
<dbReference type="Proteomes" id="UP000008809">
    <property type="component" value="Chromosome"/>
</dbReference>
<organism evidence="8 9">
    <name type="scientific">Rhodopseudomonas palustris (strain HaA2)</name>
    <dbReference type="NCBI Taxonomy" id="316058"/>
    <lineage>
        <taxon>Bacteria</taxon>
        <taxon>Pseudomonadati</taxon>
        <taxon>Pseudomonadota</taxon>
        <taxon>Alphaproteobacteria</taxon>
        <taxon>Hyphomicrobiales</taxon>
        <taxon>Nitrobacteraceae</taxon>
        <taxon>Rhodopseudomonas</taxon>
    </lineage>
</organism>
<evidence type="ECO:0000313" key="8">
    <source>
        <dbReference type="EMBL" id="ABD08594.1"/>
    </source>
</evidence>
<name>Q2IT66_RHOP2</name>
<evidence type="ECO:0000256" key="7">
    <source>
        <dbReference type="SAM" id="Phobius"/>
    </source>
</evidence>
<protein>
    <submittedName>
        <fullName evidence="8">Transglycosylase-associated protein</fullName>
    </submittedName>
</protein>
<evidence type="ECO:0000256" key="3">
    <source>
        <dbReference type="ARBA" id="ARBA00022475"/>
    </source>
</evidence>
<feature type="transmembrane region" description="Helical" evidence="7">
    <location>
        <begin position="30"/>
        <end position="54"/>
    </location>
</feature>
<dbReference type="OrthoDB" id="9811343at2"/>
<gene>
    <name evidence="8" type="ordered locus">RPB_3901</name>
</gene>
<evidence type="ECO:0000256" key="5">
    <source>
        <dbReference type="ARBA" id="ARBA00022989"/>
    </source>
</evidence>
<dbReference type="Pfam" id="PF04226">
    <property type="entry name" value="Transgly_assoc"/>
    <property type="match status" value="1"/>
</dbReference>
<feature type="transmembrane region" description="Helical" evidence="7">
    <location>
        <begin position="60"/>
        <end position="79"/>
    </location>
</feature>
<evidence type="ECO:0000313" key="9">
    <source>
        <dbReference type="Proteomes" id="UP000008809"/>
    </source>
</evidence>
<proteinExistence type="inferred from homology"/>
<evidence type="ECO:0000256" key="1">
    <source>
        <dbReference type="ARBA" id="ARBA00004651"/>
    </source>
</evidence>
<evidence type="ECO:0000256" key="4">
    <source>
        <dbReference type="ARBA" id="ARBA00022692"/>
    </source>
</evidence>
<dbReference type="HOGENOM" id="CLU_160040_2_0_5"/>
<dbReference type="EMBL" id="CP000250">
    <property type="protein sequence ID" value="ABD08594.1"/>
    <property type="molecule type" value="Genomic_DNA"/>
</dbReference>
<dbReference type="AlphaFoldDB" id="Q2IT66"/>
<dbReference type="KEGG" id="rpb:RPB_3901"/>
<comment type="subcellular location">
    <subcellularLocation>
        <location evidence="1">Cell membrane</location>
        <topology evidence="1">Multi-pass membrane protein</topology>
    </subcellularLocation>
</comment>
<dbReference type="InterPro" id="IPR007341">
    <property type="entry name" value="Transgly_assoc"/>
</dbReference>
<evidence type="ECO:0000256" key="6">
    <source>
        <dbReference type="ARBA" id="ARBA00023136"/>
    </source>
</evidence>
<accession>Q2IT66</accession>
<keyword evidence="5 7" id="KW-1133">Transmembrane helix</keyword>
<keyword evidence="4 7" id="KW-0812">Transmembrane</keyword>
<reference evidence="8 9" key="1">
    <citation type="submission" date="2006-01" db="EMBL/GenBank/DDBJ databases">
        <title>Complete sequence of Rhodopseudomonas palustris HaA2.</title>
        <authorList>
            <consortium name="US DOE Joint Genome Institute"/>
            <person name="Copeland A."/>
            <person name="Lucas S."/>
            <person name="Lapidus A."/>
            <person name="Barry K."/>
            <person name="Detter J.C."/>
            <person name="Glavina T."/>
            <person name="Hammon N."/>
            <person name="Israni S."/>
            <person name="Pitluck S."/>
            <person name="Chain P."/>
            <person name="Malfatti S."/>
            <person name="Shin M."/>
            <person name="Vergez L."/>
            <person name="Schmutz J."/>
            <person name="Larimer F."/>
            <person name="Land M."/>
            <person name="Hauser L."/>
            <person name="Pelletier D.A."/>
            <person name="Kyrpides N."/>
            <person name="Anderson I."/>
            <person name="Oda Y."/>
            <person name="Harwood C.S."/>
            <person name="Richardson P."/>
        </authorList>
    </citation>
    <scope>NUCLEOTIDE SEQUENCE [LARGE SCALE GENOMIC DNA]</scope>
    <source>
        <strain evidence="8 9">HaA2</strain>
    </source>
</reference>
<dbReference type="RefSeq" id="WP_011442778.1">
    <property type="nucleotide sequence ID" value="NC_007778.1"/>
</dbReference>
<dbReference type="PANTHER" id="PTHR33884:SF7">
    <property type="entry name" value="BSL8023 PROTEIN"/>
    <property type="match status" value="1"/>
</dbReference>
<keyword evidence="6 7" id="KW-0472">Membrane</keyword>